<keyword evidence="1" id="KW-1133">Transmembrane helix</keyword>
<accession>A0A919IYR4</accession>
<feature type="transmembrane region" description="Helical" evidence="1">
    <location>
        <begin position="98"/>
        <end position="116"/>
    </location>
</feature>
<evidence type="ECO:0000256" key="1">
    <source>
        <dbReference type="SAM" id="Phobius"/>
    </source>
</evidence>
<feature type="transmembrane region" description="Helical" evidence="1">
    <location>
        <begin position="122"/>
        <end position="141"/>
    </location>
</feature>
<sequence>MLGRTMTDVSFAHRRATLAAFGLVARGRHLFLPAAGLLAVLLMLLTRWFWWVAGGTMAVLTVGLYGLSVVAILLYHPRELCARPALGAFEAPLNPNRALLAGAFTFMGTTVLVLQPGAQSQVARVVALVVLAVVTAGLWYLGWRWNGVRLTAGGLTDHQPFGSLFVPWAAFAGHDPAVPIGRNQLALYFDRPELVVRRGYRPGSTHYLTAGADADLLARVIAEYVAEPARRAAIGSETELRRVL</sequence>
<dbReference type="Proteomes" id="UP000598174">
    <property type="component" value="Unassembled WGS sequence"/>
</dbReference>
<keyword evidence="1" id="KW-0472">Membrane</keyword>
<reference evidence="2" key="1">
    <citation type="submission" date="2021-01" db="EMBL/GenBank/DDBJ databases">
        <title>Whole genome shotgun sequence of Actinoplanes ferrugineus NBRC 15555.</title>
        <authorList>
            <person name="Komaki H."/>
            <person name="Tamura T."/>
        </authorList>
    </citation>
    <scope>NUCLEOTIDE SEQUENCE</scope>
    <source>
        <strain evidence="2">NBRC 15555</strain>
    </source>
</reference>
<organism evidence="2 3">
    <name type="scientific">Paractinoplanes ferrugineus</name>
    <dbReference type="NCBI Taxonomy" id="113564"/>
    <lineage>
        <taxon>Bacteria</taxon>
        <taxon>Bacillati</taxon>
        <taxon>Actinomycetota</taxon>
        <taxon>Actinomycetes</taxon>
        <taxon>Micromonosporales</taxon>
        <taxon>Micromonosporaceae</taxon>
        <taxon>Paractinoplanes</taxon>
    </lineage>
</organism>
<protein>
    <recommendedName>
        <fullName evidence="4">PH domain-containing protein</fullName>
    </recommendedName>
</protein>
<keyword evidence="3" id="KW-1185">Reference proteome</keyword>
<proteinExistence type="predicted"/>
<feature type="transmembrane region" description="Helical" evidence="1">
    <location>
        <begin position="30"/>
        <end position="51"/>
    </location>
</feature>
<evidence type="ECO:0000313" key="3">
    <source>
        <dbReference type="Proteomes" id="UP000598174"/>
    </source>
</evidence>
<feature type="transmembrane region" description="Helical" evidence="1">
    <location>
        <begin position="57"/>
        <end position="77"/>
    </location>
</feature>
<comment type="caution">
    <text evidence="2">The sequence shown here is derived from an EMBL/GenBank/DDBJ whole genome shotgun (WGS) entry which is preliminary data.</text>
</comment>
<evidence type="ECO:0008006" key="4">
    <source>
        <dbReference type="Google" id="ProtNLM"/>
    </source>
</evidence>
<dbReference type="EMBL" id="BOMM01000016">
    <property type="protein sequence ID" value="GIE10688.1"/>
    <property type="molecule type" value="Genomic_DNA"/>
</dbReference>
<gene>
    <name evidence="2" type="ORF">Afe05nite_25280</name>
</gene>
<keyword evidence="1" id="KW-0812">Transmembrane</keyword>
<name>A0A919IYR4_9ACTN</name>
<evidence type="ECO:0000313" key="2">
    <source>
        <dbReference type="EMBL" id="GIE10688.1"/>
    </source>
</evidence>
<dbReference type="AlphaFoldDB" id="A0A919IYR4"/>